<dbReference type="GO" id="GO:0016787">
    <property type="term" value="F:hydrolase activity"/>
    <property type="evidence" value="ECO:0007669"/>
    <property type="project" value="UniProtKB-KW"/>
</dbReference>
<organism evidence="5 6">
    <name type="scientific">Aspergillus aculeatus (strain ATCC 16872 / CBS 172.66 / WB 5094)</name>
    <dbReference type="NCBI Taxonomy" id="690307"/>
    <lineage>
        <taxon>Eukaryota</taxon>
        <taxon>Fungi</taxon>
        <taxon>Dikarya</taxon>
        <taxon>Ascomycota</taxon>
        <taxon>Pezizomycotina</taxon>
        <taxon>Eurotiomycetes</taxon>
        <taxon>Eurotiomycetidae</taxon>
        <taxon>Eurotiales</taxon>
        <taxon>Aspergillaceae</taxon>
        <taxon>Aspergillus</taxon>
        <taxon>Aspergillus subgen. Circumdati</taxon>
    </lineage>
</organism>
<dbReference type="PANTHER" id="PTHR11559">
    <property type="entry name" value="CARBOXYLESTERASE"/>
    <property type="match status" value="1"/>
</dbReference>
<dbReference type="InterPro" id="IPR019819">
    <property type="entry name" value="Carboxylesterase_B_CS"/>
</dbReference>
<evidence type="ECO:0000313" key="6">
    <source>
        <dbReference type="Proteomes" id="UP000184546"/>
    </source>
</evidence>
<keyword evidence="2 3" id="KW-0378">Hydrolase</keyword>
<dbReference type="EC" id="3.1.1.-" evidence="3"/>
<dbReference type="AlphaFoldDB" id="A0A1L9WTR7"/>
<evidence type="ECO:0000256" key="1">
    <source>
        <dbReference type="ARBA" id="ARBA00005964"/>
    </source>
</evidence>
<accession>A0A1L9WTR7</accession>
<sequence length="537" mass="58415">MRLIFQTLVICLSIQVECFQNVTVNLGYSQYRGQALPNGIVQWLGIRYAAPPVGSLRFAAPQDPETAEGVQTAFQHGPLCIPTDQYPIPTGTSEDCLFLDVYAPNRARNASKLPVFVFIQGGGFNADSNANFNGTGLIQASKTGIVVVNFNYRVGPYGFLSGSEVLKGGSSNNGLKDQIKVLQWVQTHISKFGGDPEHVVIGGDSAGAASVTLLLSAYAGEDRGLFHAAAAESQSFATMLTATEAQFAYNNLVIRTGCASEVDTLSCLRKLDAGTLQQQNIGTPLPDAQKPPLYFYAPTIDGDLVPDYTYRSFSLGKFIKVPVIFGDVTNEGTTFVPKSISSVGEADTFIQSQFPAIQLDQLAIVNHLYLNENQTMSFPDAGVYWRPTSNAYGELRYNCPGIAMSTAFSEAGVNSWNYHYAVQDPSSESSGEGVYHVVELNAIWGPQYVTGTPPASYFTSNAPIIPVMQGYWTSFIKALDPNPYRYPGSPEWETWSGDGNSDRRLFIRTGDTKMETVPLDQKARCDYLISIGIALQQ</sequence>
<proteinExistence type="inferred from homology"/>
<dbReference type="VEuPathDB" id="FungiDB:ASPACDRAFT_1870801"/>
<reference evidence="6" key="1">
    <citation type="journal article" date="2017" name="Genome Biol.">
        <title>Comparative genomics reveals high biological diversity and specific adaptations in the industrially and medically important fungal genus Aspergillus.</title>
        <authorList>
            <person name="de Vries R.P."/>
            <person name="Riley R."/>
            <person name="Wiebenga A."/>
            <person name="Aguilar-Osorio G."/>
            <person name="Amillis S."/>
            <person name="Uchima C.A."/>
            <person name="Anderluh G."/>
            <person name="Asadollahi M."/>
            <person name="Askin M."/>
            <person name="Barry K."/>
            <person name="Battaglia E."/>
            <person name="Bayram O."/>
            <person name="Benocci T."/>
            <person name="Braus-Stromeyer S.A."/>
            <person name="Caldana C."/>
            <person name="Canovas D."/>
            <person name="Cerqueira G.C."/>
            <person name="Chen F."/>
            <person name="Chen W."/>
            <person name="Choi C."/>
            <person name="Clum A."/>
            <person name="Dos Santos R.A."/>
            <person name="Damasio A.R."/>
            <person name="Diallinas G."/>
            <person name="Emri T."/>
            <person name="Fekete E."/>
            <person name="Flipphi M."/>
            <person name="Freyberg S."/>
            <person name="Gallo A."/>
            <person name="Gournas C."/>
            <person name="Habgood R."/>
            <person name="Hainaut M."/>
            <person name="Harispe M.L."/>
            <person name="Henrissat B."/>
            <person name="Hilden K.S."/>
            <person name="Hope R."/>
            <person name="Hossain A."/>
            <person name="Karabika E."/>
            <person name="Karaffa L."/>
            <person name="Karanyi Z."/>
            <person name="Krasevec N."/>
            <person name="Kuo A."/>
            <person name="Kusch H."/>
            <person name="LaButti K."/>
            <person name="Lagendijk E.L."/>
            <person name="Lapidus A."/>
            <person name="Levasseur A."/>
            <person name="Lindquist E."/>
            <person name="Lipzen A."/>
            <person name="Logrieco A.F."/>
            <person name="MacCabe A."/>
            <person name="Maekelae M.R."/>
            <person name="Malavazi I."/>
            <person name="Melin P."/>
            <person name="Meyer V."/>
            <person name="Mielnichuk N."/>
            <person name="Miskei M."/>
            <person name="Molnar A.P."/>
            <person name="Mule G."/>
            <person name="Ngan C.Y."/>
            <person name="Orejas M."/>
            <person name="Orosz E."/>
            <person name="Ouedraogo J.P."/>
            <person name="Overkamp K.M."/>
            <person name="Park H.-S."/>
            <person name="Perrone G."/>
            <person name="Piumi F."/>
            <person name="Punt P.J."/>
            <person name="Ram A.F."/>
            <person name="Ramon A."/>
            <person name="Rauscher S."/>
            <person name="Record E."/>
            <person name="Riano-Pachon D.M."/>
            <person name="Robert V."/>
            <person name="Roehrig J."/>
            <person name="Ruller R."/>
            <person name="Salamov A."/>
            <person name="Salih N.S."/>
            <person name="Samson R.A."/>
            <person name="Sandor E."/>
            <person name="Sanguinetti M."/>
            <person name="Schuetze T."/>
            <person name="Sepcic K."/>
            <person name="Shelest E."/>
            <person name="Sherlock G."/>
            <person name="Sophianopoulou V."/>
            <person name="Squina F.M."/>
            <person name="Sun H."/>
            <person name="Susca A."/>
            <person name="Todd R.B."/>
            <person name="Tsang A."/>
            <person name="Unkles S.E."/>
            <person name="van de Wiele N."/>
            <person name="van Rossen-Uffink D."/>
            <person name="Oliveira J.V."/>
            <person name="Vesth T.C."/>
            <person name="Visser J."/>
            <person name="Yu J.-H."/>
            <person name="Zhou M."/>
            <person name="Andersen M.R."/>
            <person name="Archer D.B."/>
            <person name="Baker S.E."/>
            <person name="Benoit I."/>
            <person name="Brakhage A.A."/>
            <person name="Braus G.H."/>
            <person name="Fischer R."/>
            <person name="Frisvad J.C."/>
            <person name="Goldman G.H."/>
            <person name="Houbraken J."/>
            <person name="Oakley B."/>
            <person name="Pocsi I."/>
            <person name="Scazzocchio C."/>
            <person name="Seiboth B."/>
            <person name="vanKuyk P.A."/>
            <person name="Wortman J."/>
            <person name="Dyer P.S."/>
            <person name="Grigoriev I.V."/>
        </authorList>
    </citation>
    <scope>NUCLEOTIDE SEQUENCE [LARGE SCALE GENOMIC DNA]</scope>
    <source>
        <strain evidence="6">ATCC 16872 / CBS 172.66 / WB 5094</strain>
    </source>
</reference>
<gene>
    <name evidence="5" type="ORF">ASPACDRAFT_1870801</name>
</gene>
<dbReference type="InterPro" id="IPR002018">
    <property type="entry name" value="CarbesteraseB"/>
</dbReference>
<dbReference type="InterPro" id="IPR050309">
    <property type="entry name" value="Type-B_Carboxylest/Lipase"/>
</dbReference>
<evidence type="ECO:0000256" key="3">
    <source>
        <dbReference type="RuleBase" id="RU361235"/>
    </source>
</evidence>
<protein>
    <recommendedName>
        <fullName evidence="3">Carboxylic ester hydrolase</fullName>
        <ecNumber evidence="3">3.1.1.-</ecNumber>
    </recommendedName>
</protein>
<feature type="signal peptide" evidence="3">
    <location>
        <begin position="1"/>
        <end position="18"/>
    </location>
</feature>
<dbReference type="Pfam" id="PF00135">
    <property type="entry name" value="COesterase"/>
    <property type="match status" value="1"/>
</dbReference>
<evidence type="ECO:0000313" key="5">
    <source>
        <dbReference type="EMBL" id="OJJ99532.1"/>
    </source>
</evidence>
<comment type="similarity">
    <text evidence="1 3">Belongs to the type-B carboxylesterase/lipase family.</text>
</comment>
<keyword evidence="6" id="KW-1185">Reference proteome</keyword>
<dbReference type="GeneID" id="30971773"/>
<dbReference type="Gene3D" id="3.40.50.1820">
    <property type="entry name" value="alpha/beta hydrolase"/>
    <property type="match status" value="1"/>
</dbReference>
<evidence type="ECO:0000256" key="2">
    <source>
        <dbReference type="ARBA" id="ARBA00022801"/>
    </source>
</evidence>
<dbReference type="InterPro" id="IPR029058">
    <property type="entry name" value="AB_hydrolase_fold"/>
</dbReference>
<name>A0A1L9WTR7_ASPA1</name>
<dbReference type="STRING" id="690307.A0A1L9WTR7"/>
<dbReference type="FunFam" id="3.40.50.1820:FF:000316">
    <property type="entry name" value="Carboxylic ester hydrolase"/>
    <property type="match status" value="1"/>
</dbReference>
<dbReference type="PROSITE" id="PS00122">
    <property type="entry name" value="CARBOXYLESTERASE_B_1"/>
    <property type="match status" value="1"/>
</dbReference>
<dbReference type="PROSITE" id="PS00941">
    <property type="entry name" value="CARBOXYLESTERASE_B_2"/>
    <property type="match status" value="1"/>
</dbReference>
<dbReference type="OMA" id="YICPGID"/>
<feature type="domain" description="Carboxylesterase type B" evidence="4">
    <location>
        <begin position="24"/>
        <end position="512"/>
    </location>
</feature>
<dbReference type="InterPro" id="IPR019826">
    <property type="entry name" value="Carboxylesterase_B_AS"/>
</dbReference>
<keyword evidence="3" id="KW-0732">Signal</keyword>
<dbReference type="Proteomes" id="UP000184546">
    <property type="component" value="Unassembled WGS sequence"/>
</dbReference>
<feature type="chain" id="PRO_5009734946" description="Carboxylic ester hydrolase" evidence="3">
    <location>
        <begin position="19"/>
        <end position="537"/>
    </location>
</feature>
<evidence type="ECO:0000259" key="4">
    <source>
        <dbReference type="Pfam" id="PF00135"/>
    </source>
</evidence>
<dbReference type="EMBL" id="KV878978">
    <property type="protein sequence ID" value="OJJ99532.1"/>
    <property type="molecule type" value="Genomic_DNA"/>
</dbReference>
<dbReference type="SUPFAM" id="SSF53474">
    <property type="entry name" value="alpha/beta-Hydrolases"/>
    <property type="match status" value="1"/>
</dbReference>
<dbReference type="OrthoDB" id="408631at2759"/>
<dbReference type="RefSeq" id="XP_020055872.1">
    <property type="nucleotide sequence ID" value="XM_020197959.1"/>
</dbReference>